<dbReference type="PROSITE" id="PS50217">
    <property type="entry name" value="BZIP"/>
    <property type="match status" value="1"/>
</dbReference>
<feature type="coiled-coil region" evidence="1">
    <location>
        <begin position="51"/>
        <end position="114"/>
    </location>
</feature>
<dbReference type="Pfam" id="PF07716">
    <property type="entry name" value="bZIP_2"/>
    <property type="match status" value="1"/>
</dbReference>
<evidence type="ECO:0000313" key="3">
    <source>
        <dbReference type="EMBL" id="CAF1038858.1"/>
    </source>
</evidence>
<dbReference type="Proteomes" id="UP000663868">
    <property type="component" value="Unassembled WGS sequence"/>
</dbReference>
<dbReference type="InterPro" id="IPR046347">
    <property type="entry name" value="bZIP_sf"/>
</dbReference>
<organism evidence="3 5">
    <name type="scientific">Adineta steineri</name>
    <dbReference type="NCBI Taxonomy" id="433720"/>
    <lineage>
        <taxon>Eukaryota</taxon>
        <taxon>Metazoa</taxon>
        <taxon>Spiralia</taxon>
        <taxon>Gnathifera</taxon>
        <taxon>Rotifera</taxon>
        <taxon>Eurotatoria</taxon>
        <taxon>Bdelloidea</taxon>
        <taxon>Adinetida</taxon>
        <taxon>Adinetidae</taxon>
        <taxon>Adineta</taxon>
    </lineage>
</organism>
<proteinExistence type="predicted"/>
<gene>
    <name evidence="3" type="ORF">IZO911_LOCUS19675</name>
    <name evidence="4" type="ORF">KXQ929_LOCUS29767</name>
</gene>
<dbReference type="CDD" id="cd14686">
    <property type="entry name" value="bZIP"/>
    <property type="match status" value="1"/>
</dbReference>
<dbReference type="AlphaFoldDB" id="A0A814JQP6"/>
<comment type="caution">
    <text evidence="3">The sequence shown here is derived from an EMBL/GenBank/DDBJ whole genome shotgun (WGS) entry which is preliminary data.</text>
</comment>
<protein>
    <recommendedName>
        <fullName evidence="2">BZIP domain-containing protein</fullName>
    </recommendedName>
</protein>
<evidence type="ECO:0000259" key="2">
    <source>
        <dbReference type="PROSITE" id="PS50217"/>
    </source>
</evidence>
<evidence type="ECO:0000313" key="4">
    <source>
        <dbReference type="EMBL" id="CAF4022538.1"/>
    </source>
</evidence>
<dbReference type="EMBL" id="CAJOBB010003133">
    <property type="protein sequence ID" value="CAF4022538.1"/>
    <property type="molecule type" value="Genomic_DNA"/>
</dbReference>
<feature type="domain" description="BZIP" evidence="2">
    <location>
        <begin position="48"/>
        <end position="111"/>
    </location>
</feature>
<dbReference type="SMART" id="SM00338">
    <property type="entry name" value="BRLZ"/>
    <property type="match status" value="1"/>
</dbReference>
<reference evidence="3" key="1">
    <citation type="submission" date="2021-02" db="EMBL/GenBank/DDBJ databases">
        <authorList>
            <person name="Nowell W R."/>
        </authorList>
    </citation>
    <scope>NUCLEOTIDE SEQUENCE</scope>
</reference>
<accession>A0A814JQP6</accession>
<dbReference type="Proteomes" id="UP000663860">
    <property type="component" value="Unassembled WGS sequence"/>
</dbReference>
<evidence type="ECO:0000256" key="1">
    <source>
        <dbReference type="SAM" id="Coils"/>
    </source>
</evidence>
<dbReference type="Gene3D" id="1.20.5.170">
    <property type="match status" value="1"/>
</dbReference>
<dbReference type="EMBL" id="CAJNOE010000198">
    <property type="protein sequence ID" value="CAF1038858.1"/>
    <property type="molecule type" value="Genomic_DNA"/>
</dbReference>
<dbReference type="SUPFAM" id="SSF57959">
    <property type="entry name" value="Leucine zipper domain"/>
    <property type="match status" value="1"/>
</dbReference>
<name>A0A814JQP6_9BILA</name>
<sequence>MQANHHKGPSITNTIEYGPIKIRQNRKPAPTIATGRRPKSLVLDGNEAIKREQRREKNREAARKLKEKRKLFEEQLDQQLKELVEENFNLQNYLQQLENKKQILQQEINNRSTDPLDELSSYTTEDIVLFFEEYSNEPDTHNKSSIEIAHDLNLNIISNSVKHN</sequence>
<keyword evidence="1" id="KW-0175">Coiled coil</keyword>
<dbReference type="GO" id="GO:0003700">
    <property type="term" value="F:DNA-binding transcription factor activity"/>
    <property type="evidence" value="ECO:0007669"/>
    <property type="project" value="InterPro"/>
</dbReference>
<evidence type="ECO:0000313" key="5">
    <source>
        <dbReference type="Proteomes" id="UP000663860"/>
    </source>
</evidence>
<dbReference type="InterPro" id="IPR004827">
    <property type="entry name" value="bZIP"/>
</dbReference>